<accession>X1S1C8</accession>
<name>X1S1C8_9ZZZZ</name>
<evidence type="ECO:0000313" key="1">
    <source>
        <dbReference type="EMBL" id="GAI86847.1"/>
    </source>
</evidence>
<sequence>MFAVDRITKDDKKAIVSLLNKSLEVEYAFIFNYPRLIHHLVNIERIPQESVVKKLEFL</sequence>
<dbReference type="EMBL" id="BARW01008715">
    <property type="protein sequence ID" value="GAI86847.1"/>
    <property type="molecule type" value="Genomic_DNA"/>
</dbReference>
<protein>
    <submittedName>
        <fullName evidence="1">Uncharacterized protein</fullName>
    </submittedName>
</protein>
<comment type="caution">
    <text evidence="1">The sequence shown here is derived from an EMBL/GenBank/DDBJ whole genome shotgun (WGS) entry which is preliminary data.</text>
</comment>
<proteinExistence type="predicted"/>
<feature type="non-terminal residue" evidence="1">
    <location>
        <position position="58"/>
    </location>
</feature>
<reference evidence="1" key="1">
    <citation type="journal article" date="2014" name="Front. Microbiol.">
        <title>High frequency of phylogenetically diverse reductive dehalogenase-homologous genes in deep subseafloor sedimentary metagenomes.</title>
        <authorList>
            <person name="Kawai M."/>
            <person name="Futagami T."/>
            <person name="Toyoda A."/>
            <person name="Takaki Y."/>
            <person name="Nishi S."/>
            <person name="Hori S."/>
            <person name="Arai W."/>
            <person name="Tsubouchi T."/>
            <person name="Morono Y."/>
            <person name="Uchiyama I."/>
            <person name="Ito T."/>
            <person name="Fujiyama A."/>
            <person name="Inagaki F."/>
            <person name="Takami H."/>
        </authorList>
    </citation>
    <scope>NUCLEOTIDE SEQUENCE</scope>
    <source>
        <strain evidence="1">Expedition CK06-06</strain>
    </source>
</reference>
<gene>
    <name evidence="1" type="ORF">S12H4_17765</name>
</gene>
<dbReference type="AlphaFoldDB" id="X1S1C8"/>
<organism evidence="1">
    <name type="scientific">marine sediment metagenome</name>
    <dbReference type="NCBI Taxonomy" id="412755"/>
    <lineage>
        <taxon>unclassified sequences</taxon>
        <taxon>metagenomes</taxon>
        <taxon>ecological metagenomes</taxon>
    </lineage>
</organism>